<evidence type="ECO:0000313" key="2">
    <source>
        <dbReference type="WBParaSite" id="SVE_1763600.1"/>
    </source>
</evidence>
<dbReference type="InterPro" id="IPR012340">
    <property type="entry name" value="NA-bd_OB-fold"/>
</dbReference>
<organism evidence="1 2">
    <name type="scientific">Strongyloides venezuelensis</name>
    <name type="common">Threadworm</name>
    <dbReference type="NCBI Taxonomy" id="75913"/>
    <lineage>
        <taxon>Eukaryota</taxon>
        <taxon>Metazoa</taxon>
        <taxon>Ecdysozoa</taxon>
        <taxon>Nematoda</taxon>
        <taxon>Chromadorea</taxon>
        <taxon>Rhabditida</taxon>
        <taxon>Tylenchina</taxon>
        <taxon>Panagrolaimomorpha</taxon>
        <taxon>Strongyloidoidea</taxon>
        <taxon>Strongyloididae</taxon>
        <taxon>Strongyloides</taxon>
    </lineage>
</organism>
<dbReference type="Proteomes" id="UP000035680">
    <property type="component" value="Unassembled WGS sequence"/>
</dbReference>
<accession>A0A0K0FYV9</accession>
<sequence length="83" mass="9395">MRSVEDKKTSNNGLENKIDLILVDESDVAVQLIVWSSRCNQFTPDMRYKPVILKSIGVKVWSGGYELTFKTFTQIIECGSGEH</sequence>
<reference evidence="2" key="2">
    <citation type="submission" date="2015-08" db="UniProtKB">
        <authorList>
            <consortium name="WormBaseParasite"/>
        </authorList>
    </citation>
    <scope>IDENTIFICATION</scope>
</reference>
<dbReference type="SUPFAM" id="SSF50249">
    <property type="entry name" value="Nucleic acid-binding proteins"/>
    <property type="match status" value="1"/>
</dbReference>
<proteinExistence type="predicted"/>
<name>A0A0K0FYV9_STRVS</name>
<dbReference type="Gene3D" id="2.40.50.140">
    <property type="entry name" value="Nucleic acid-binding proteins"/>
    <property type="match status" value="1"/>
</dbReference>
<reference evidence="1" key="1">
    <citation type="submission" date="2014-07" db="EMBL/GenBank/DDBJ databases">
        <authorList>
            <person name="Martin A.A"/>
            <person name="De Silva N."/>
        </authorList>
    </citation>
    <scope>NUCLEOTIDE SEQUENCE</scope>
</reference>
<dbReference type="WBParaSite" id="SVE_1763600.1">
    <property type="protein sequence ID" value="SVE_1763600.1"/>
    <property type="gene ID" value="SVE_1763600"/>
</dbReference>
<protein>
    <submittedName>
        <fullName evidence="2">REPA_OB_2 domain-containing protein</fullName>
    </submittedName>
</protein>
<dbReference type="AlphaFoldDB" id="A0A0K0FYV9"/>
<keyword evidence="1" id="KW-1185">Reference proteome</keyword>
<evidence type="ECO:0000313" key="1">
    <source>
        <dbReference type="Proteomes" id="UP000035680"/>
    </source>
</evidence>